<dbReference type="PANTHER" id="PTHR47463">
    <property type="entry name" value="F-BOX PROTEIN SKIP16"/>
    <property type="match status" value="1"/>
</dbReference>
<dbReference type="InterPro" id="IPR037883">
    <property type="entry name" value="Knr4/Smi1-like_sf"/>
</dbReference>
<dbReference type="PANTHER" id="PTHR47463:SF2">
    <property type="entry name" value="F-BOX PROTEIN SKIP16"/>
    <property type="match status" value="1"/>
</dbReference>
<dbReference type="EnsemblPlants" id="KQJ88704">
    <property type="protein sequence ID" value="KQJ88704"/>
    <property type="gene ID" value="BRADI_4g20610v3"/>
</dbReference>
<dbReference type="Pfam" id="PF04379">
    <property type="entry name" value="DUF525"/>
    <property type="match status" value="1"/>
</dbReference>
<evidence type="ECO:0000256" key="1">
    <source>
        <dbReference type="ARBA" id="ARBA00004906"/>
    </source>
</evidence>
<feature type="region of interest" description="Disordered" evidence="3">
    <location>
        <begin position="1"/>
        <end position="21"/>
    </location>
</feature>
<dbReference type="Gramene" id="KQJ88704">
    <property type="protein sequence ID" value="KQJ88704"/>
    <property type="gene ID" value="BRADI_4g20610v3"/>
</dbReference>
<dbReference type="SUPFAM" id="SSF110069">
    <property type="entry name" value="ApaG-like"/>
    <property type="match status" value="1"/>
</dbReference>
<dbReference type="EMBL" id="CM000883">
    <property type="protein sequence ID" value="KQJ88704.1"/>
    <property type="molecule type" value="Genomic_DNA"/>
</dbReference>
<dbReference type="GO" id="GO:0019005">
    <property type="term" value="C:SCF ubiquitin ligase complex"/>
    <property type="evidence" value="ECO:0000318"/>
    <property type="project" value="GO_Central"/>
</dbReference>
<dbReference type="InterPro" id="IPR036767">
    <property type="entry name" value="ApaG_sf"/>
</dbReference>
<dbReference type="SUPFAM" id="SSF81383">
    <property type="entry name" value="F-box domain"/>
    <property type="match status" value="1"/>
</dbReference>
<comment type="pathway">
    <text evidence="1">Protein modification; protein ubiquitination.</text>
</comment>
<gene>
    <name evidence="6" type="primary">LOC100838832</name>
    <name evidence="5" type="ORF">BRADI_4g20610v3</name>
</gene>
<organism evidence="5">
    <name type="scientific">Brachypodium distachyon</name>
    <name type="common">Purple false brome</name>
    <name type="synonym">Trachynia distachya</name>
    <dbReference type="NCBI Taxonomy" id="15368"/>
    <lineage>
        <taxon>Eukaryota</taxon>
        <taxon>Viridiplantae</taxon>
        <taxon>Streptophyta</taxon>
        <taxon>Embryophyta</taxon>
        <taxon>Tracheophyta</taxon>
        <taxon>Spermatophyta</taxon>
        <taxon>Magnoliopsida</taxon>
        <taxon>Liliopsida</taxon>
        <taxon>Poales</taxon>
        <taxon>Poaceae</taxon>
        <taxon>BOP clade</taxon>
        <taxon>Pooideae</taxon>
        <taxon>Stipodae</taxon>
        <taxon>Brachypodieae</taxon>
        <taxon>Brachypodium</taxon>
    </lineage>
</organism>
<reference evidence="5" key="2">
    <citation type="submission" date="2017-06" db="EMBL/GenBank/DDBJ databases">
        <title>WGS assembly of Brachypodium distachyon.</title>
        <authorList>
            <consortium name="The International Brachypodium Initiative"/>
            <person name="Lucas S."/>
            <person name="Harmon-Smith M."/>
            <person name="Lail K."/>
            <person name="Tice H."/>
            <person name="Grimwood J."/>
            <person name="Bruce D."/>
            <person name="Barry K."/>
            <person name="Shu S."/>
            <person name="Lindquist E."/>
            <person name="Wang M."/>
            <person name="Pitluck S."/>
            <person name="Vogel J.P."/>
            <person name="Garvin D.F."/>
            <person name="Mockler T.C."/>
            <person name="Schmutz J."/>
            <person name="Rokhsar D."/>
            <person name="Bevan M.W."/>
        </authorList>
    </citation>
    <scope>NUCLEOTIDE SEQUENCE</scope>
    <source>
        <strain evidence="5">Bd21</strain>
    </source>
</reference>
<reference evidence="6" key="3">
    <citation type="submission" date="2018-08" db="UniProtKB">
        <authorList>
            <consortium name="EnsemblPlants"/>
        </authorList>
    </citation>
    <scope>IDENTIFICATION</scope>
    <source>
        <strain evidence="6">cv. Bd21</strain>
    </source>
</reference>
<accession>A0A0Q3IR04</accession>
<dbReference type="AlphaFoldDB" id="A0A0Q3IR04"/>
<evidence type="ECO:0000259" key="4">
    <source>
        <dbReference type="PROSITE" id="PS51087"/>
    </source>
</evidence>
<dbReference type="OrthoDB" id="2305498at2759"/>
<dbReference type="SUPFAM" id="SSF160631">
    <property type="entry name" value="SMI1/KNR4-like"/>
    <property type="match status" value="1"/>
</dbReference>
<protein>
    <recommendedName>
        <fullName evidence="4">ApaG domain-containing protein</fullName>
    </recommendedName>
</protein>
<evidence type="ECO:0000313" key="6">
    <source>
        <dbReference type="EnsemblPlants" id="KQJ88704"/>
    </source>
</evidence>
<name>A0A0Q3IR04_BRADI</name>
<dbReference type="Gene3D" id="2.60.40.1470">
    <property type="entry name" value="ApaG domain"/>
    <property type="match status" value="1"/>
</dbReference>
<sequence length="478" mass="52971">MLLSRPSRVSTPPKSHRAAPPCLSATLMAAPPPEPAGAVRLESLEGLILDTVISKAGARTAAALACTSTHLRTAVDEDAVWRRFCAQDLGLDAPLDPEDRPLPSFKDAYKAWLVSFGMYPLPLVKRVKLFWTSLKSWLSENFPEALRTLNKGVSEAQIRSAEDDLGFKLPMPTKLLYRFCNGQLPFTGDHFEDVRMAPLGIIGGYVFYNHCVNVHLSSLEQIVEATKEFYLELNEQGVFNELKLALVATSWYHPKAFLLNCSNGELYVGTANLPGGEMMSCVPKSLIKPTNNDMPQDGLLLWLEEHLRRLQTGMIKTRPLKTSRYICLYPEGTPSCTSATTNGVKVRASAVFAPEHPHSQGHGRRHIYSYSIRLSVPEAIMLGGVYYSSCQLQSRHWIIRCRDRVVSDVHGEGVIGKYPSLLPGQEEFVYESCTPLNGSPGSVEGSFTFVPGRLTRPEGKPFDVTVAPFPLETPEYIF</sequence>
<feature type="domain" description="ApaG" evidence="4">
    <location>
        <begin position="338"/>
        <end position="478"/>
    </location>
</feature>
<dbReference type="FunCoup" id="A0A0Q3IR04">
    <property type="interactions" value="1057"/>
</dbReference>
<keyword evidence="2" id="KW-0833">Ubl conjugation pathway</keyword>
<reference evidence="5 6" key="1">
    <citation type="journal article" date="2010" name="Nature">
        <title>Genome sequencing and analysis of the model grass Brachypodium distachyon.</title>
        <authorList>
            <consortium name="International Brachypodium Initiative"/>
        </authorList>
    </citation>
    <scope>NUCLEOTIDE SEQUENCE [LARGE SCALE GENOMIC DNA]</scope>
    <source>
        <strain evidence="5 6">Bd21</strain>
    </source>
</reference>
<dbReference type="PROSITE" id="PS51087">
    <property type="entry name" value="APAG"/>
    <property type="match status" value="1"/>
</dbReference>
<keyword evidence="7" id="KW-1185">Reference proteome</keyword>
<dbReference type="STRING" id="15368.A0A0Q3IR04"/>
<dbReference type="InterPro" id="IPR007474">
    <property type="entry name" value="ApaG_domain"/>
</dbReference>
<evidence type="ECO:0000313" key="7">
    <source>
        <dbReference type="Proteomes" id="UP000008810"/>
    </source>
</evidence>
<dbReference type="ExpressionAtlas" id="A0A0Q3IR04">
    <property type="expression patterns" value="baseline"/>
</dbReference>
<evidence type="ECO:0000256" key="2">
    <source>
        <dbReference type="ARBA" id="ARBA00022786"/>
    </source>
</evidence>
<dbReference type="RefSeq" id="XP_010237773.1">
    <property type="nucleotide sequence ID" value="XM_010239471.3"/>
</dbReference>
<evidence type="ECO:0000256" key="3">
    <source>
        <dbReference type="SAM" id="MobiDB-lite"/>
    </source>
</evidence>
<dbReference type="Proteomes" id="UP000008810">
    <property type="component" value="Chromosome 4"/>
</dbReference>
<dbReference type="GeneID" id="100838832"/>
<proteinExistence type="predicted"/>
<dbReference type="KEGG" id="bdi:100838832"/>
<dbReference type="InterPro" id="IPR036047">
    <property type="entry name" value="F-box-like_dom_sf"/>
</dbReference>
<evidence type="ECO:0000313" key="5">
    <source>
        <dbReference type="EMBL" id="KQJ88704.1"/>
    </source>
</evidence>